<evidence type="ECO:0000313" key="2">
    <source>
        <dbReference type="EMBL" id="WPJ95953.1"/>
    </source>
</evidence>
<sequence length="970" mass="106305">MTIKWMTYLCVAALLLLPVVGRGDDVTWNGSVDSNWNMPRNWSSGKVPGHEVGEQVVLSGKSVMPVVATPVEVSNPCSVKLQDGAKLEVCHGELMLDDLILGDESGAAGGLLELSSFSNVNISGDLQVGSSSRATSNSYFQMMKGKLAVGGELFVGKGSFVVTGDVSDIKVTNLTLASTAKLRFDFDLKPPKPIEVKNQLSIAKGATLQIDLRNYTMGSNEIELVKFGSVTGAFDPENVAFLGLDGGVVTMDNDSLNLKVIDDVAKRSSTLWFIATGGTGNAPLDLQVNTGRRIRNLSSPDLSYQLKSSKGAIVYSTRWSGSDFDGDGKNDTITFDLHVEGFAGSTYNYIKEDEGEAVSEDEEPELVLGKSSMTKLGHSSVVKGNSNGWGVGKDGDVDEGETLRFSVKNIKLSTNFKPQPQGFVSASVKGRGNHIMIFGEGDNLTAFASRKGGGTALRHLDPMLATSAAKSGSIVSSVVYKIIVSELPDFLDTEVGDYSHYPTGPTHRKEYAPASNIRYPDWSWDTLPMRAGVQSQSPLPDEAAKLIAASYPVVALGGRNTYGTKSVEEGVRVTAAKLKSYNPRVHTGTYKNAGLHHDRTAANAHFDEKEWTLYDLDQNGKRRYDKIRNWYRYNHNHPEMRKWWSDWCVARLQDPNIDSIFIDKATGGDKALQFYEGGVIEGNNRQKSYVSIRRRLPKGDILTGNVLRSSRLGGSRELMHIFNSSYSEGWKHGSGAGLVVMSRAEAAAASIQLFREASVKGMMVQPNHGNLNHFCLSSDEAQGMIDEGRRDEVIDIIREEIQLPLAYHLIYVNPYSYFGFQVSKNTSHDKLLWHTKAYIEEFRHPLGKPLGPPVRNGYIFTRSFEHVDVWLNVETEECRMTWDWMPIAFPQTVTVKAVGAAKISLRGADPQKSNLTYAVFSQPKNGRLSGNAPNLTYTPNAGFSGKDSFTFKTKNDVAKSLKATVSISIQ</sequence>
<dbReference type="Pfam" id="PF14885">
    <property type="entry name" value="GHL15"/>
    <property type="match status" value="1"/>
</dbReference>
<proteinExistence type="predicted"/>
<evidence type="ECO:0000256" key="1">
    <source>
        <dbReference type="SAM" id="SignalP"/>
    </source>
</evidence>
<gene>
    <name evidence="2" type="ORF">SH580_21285</name>
</gene>
<dbReference type="Proteomes" id="UP001324993">
    <property type="component" value="Chromosome"/>
</dbReference>
<dbReference type="Gene3D" id="2.60.40.3440">
    <property type="match status" value="1"/>
</dbReference>
<protein>
    <submittedName>
        <fullName evidence="2">Glycoside hydrolase</fullName>
    </submittedName>
</protein>
<feature type="chain" id="PRO_5045152018" evidence="1">
    <location>
        <begin position="24"/>
        <end position="970"/>
    </location>
</feature>
<dbReference type="InterPro" id="IPR029455">
    <property type="entry name" value="GHL15"/>
</dbReference>
<keyword evidence="2" id="KW-0378">Hydrolase</keyword>
<name>A0ABZ0RLJ1_9BACT</name>
<dbReference type="Pfam" id="PF17963">
    <property type="entry name" value="Big_9"/>
    <property type="match status" value="1"/>
</dbReference>
<accession>A0ABZ0RLJ1</accession>
<dbReference type="RefSeq" id="WP_319832820.1">
    <property type="nucleotide sequence ID" value="NZ_CP138858.1"/>
</dbReference>
<organism evidence="2 3">
    <name type="scientific">Coraliomargarita algicola</name>
    <dbReference type="NCBI Taxonomy" id="3092156"/>
    <lineage>
        <taxon>Bacteria</taxon>
        <taxon>Pseudomonadati</taxon>
        <taxon>Verrucomicrobiota</taxon>
        <taxon>Opitutia</taxon>
        <taxon>Puniceicoccales</taxon>
        <taxon>Coraliomargaritaceae</taxon>
        <taxon>Coraliomargarita</taxon>
    </lineage>
</organism>
<reference evidence="2 3" key="1">
    <citation type="submission" date="2023-11" db="EMBL/GenBank/DDBJ databases">
        <title>Coraliomargarita sp. nov., isolated from marine algae.</title>
        <authorList>
            <person name="Lee J.K."/>
            <person name="Baek J.H."/>
            <person name="Kim J.M."/>
            <person name="Choi D.G."/>
            <person name="Jeon C.O."/>
        </authorList>
    </citation>
    <scope>NUCLEOTIDE SEQUENCE [LARGE SCALE GENOMIC DNA]</scope>
    <source>
        <strain evidence="2 3">J2-16</strain>
    </source>
</reference>
<dbReference type="GO" id="GO:0016787">
    <property type="term" value="F:hydrolase activity"/>
    <property type="evidence" value="ECO:0007669"/>
    <property type="project" value="UniProtKB-KW"/>
</dbReference>
<dbReference type="EMBL" id="CP138858">
    <property type="protein sequence ID" value="WPJ95953.1"/>
    <property type="molecule type" value="Genomic_DNA"/>
</dbReference>
<keyword evidence="1" id="KW-0732">Signal</keyword>
<evidence type="ECO:0000313" key="3">
    <source>
        <dbReference type="Proteomes" id="UP001324993"/>
    </source>
</evidence>
<feature type="signal peptide" evidence="1">
    <location>
        <begin position="1"/>
        <end position="23"/>
    </location>
</feature>
<keyword evidence="3" id="KW-1185">Reference proteome</keyword>